<dbReference type="AlphaFoldDB" id="S4MT73"/>
<gene>
    <name evidence="3" type="ORF">STAFG_3062</name>
</gene>
<dbReference type="InterPro" id="IPR016163">
    <property type="entry name" value="Ald_DH_C"/>
</dbReference>
<dbReference type="SUPFAM" id="SSF53720">
    <property type="entry name" value="ALDH-like"/>
    <property type="match status" value="1"/>
</dbReference>
<sequence>MAVKRVYVHRSRYDELVDALSSALDTQRVGPGDDPASTMGPLNSAAQRDKVAAMLAQAAGAGAEVRELGTLAPGVATSKGHYLRPTLVLDPDTGLRIVTEEQFGPALPILPFDDIDSVVDRVNNDWSGLCSSVWSGDPARAAALAERLRTGTTWINQANAVACDDRAPFGGFRQSGIGREMGPEGLLSFTEAHTITTHG</sequence>
<dbReference type="PATRIC" id="fig|1283301.3.peg.3033"/>
<dbReference type="RefSeq" id="WP_020272017.1">
    <property type="nucleotide sequence ID" value="NZ_KE354153.1"/>
</dbReference>
<dbReference type="Pfam" id="PF00171">
    <property type="entry name" value="Aldedh"/>
    <property type="match status" value="1"/>
</dbReference>
<dbReference type="Gene3D" id="3.40.605.10">
    <property type="entry name" value="Aldehyde Dehydrogenase, Chain A, domain 1"/>
    <property type="match status" value="1"/>
</dbReference>
<keyword evidence="1" id="KW-0560">Oxidoreductase</keyword>
<dbReference type="Gene3D" id="3.40.309.10">
    <property type="entry name" value="Aldehyde Dehydrogenase, Chain A, domain 2"/>
    <property type="match status" value="1"/>
</dbReference>
<protein>
    <submittedName>
        <fullName evidence="3">Putative Aldehyde dehydrogenase</fullName>
    </submittedName>
</protein>
<evidence type="ECO:0000259" key="2">
    <source>
        <dbReference type="Pfam" id="PF00171"/>
    </source>
</evidence>
<organism evidence="3 4">
    <name type="scientific">Streptomyces afghaniensis 772</name>
    <dbReference type="NCBI Taxonomy" id="1283301"/>
    <lineage>
        <taxon>Bacteria</taxon>
        <taxon>Bacillati</taxon>
        <taxon>Actinomycetota</taxon>
        <taxon>Actinomycetes</taxon>
        <taxon>Kitasatosporales</taxon>
        <taxon>Streptomycetaceae</taxon>
        <taxon>Streptomyces</taxon>
    </lineage>
</organism>
<dbReference type="InterPro" id="IPR016161">
    <property type="entry name" value="Ald_DH/histidinol_DH"/>
</dbReference>
<proteinExistence type="predicted"/>
<keyword evidence="4" id="KW-1185">Reference proteome</keyword>
<accession>S4MT73</accession>
<dbReference type="HOGENOM" id="CLU_005391_1_4_11"/>
<comment type="caution">
    <text evidence="3">The sequence shown here is derived from an EMBL/GenBank/DDBJ whole genome shotgun (WGS) entry which is preliminary data.</text>
</comment>
<dbReference type="GO" id="GO:0016620">
    <property type="term" value="F:oxidoreductase activity, acting on the aldehyde or oxo group of donors, NAD or NADP as acceptor"/>
    <property type="evidence" value="ECO:0007669"/>
    <property type="project" value="InterPro"/>
</dbReference>
<dbReference type="InterPro" id="IPR016162">
    <property type="entry name" value="Ald_DH_N"/>
</dbReference>
<feature type="domain" description="Aldehyde dehydrogenase" evidence="2">
    <location>
        <begin position="1"/>
        <end position="195"/>
    </location>
</feature>
<dbReference type="Proteomes" id="UP000015001">
    <property type="component" value="Unassembled WGS sequence"/>
</dbReference>
<evidence type="ECO:0000256" key="1">
    <source>
        <dbReference type="ARBA" id="ARBA00023002"/>
    </source>
</evidence>
<dbReference type="InterPro" id="IPR015590">
    <property type="entry name" value="Aldehyde_DH_dom"/>
</dbReference>
<evidence type="ECO:0000313" key="3">
    <source>
        <dbReference type="EMBL" id="EPJ39846.1"/>
    </source>
</evidence>
<evidence type="ECO:0000313" key="4">
    <source>
        <dbReference type="Proteomes" id="UP000015001"/>
    </source>
</evidence>
<dbReference type="PANTHER" id="PTHR11699">
    <property type="entry name" value="ALDEHYDE DEHYDROGENASE-RELATED"/>
    <property type="match status" value="1"/>
</dbReference>
<dbReference type="EMBL" id="AOPY01001401">
    <property type="protein sequence ID" value="EPJ39846.1"/>
    <property type="molecule type" value="Genomic_DNA"/>
</dbReference>
<dbReference type="OrthoDB" id="3495787at2"/>
<name>S4MT73_9ACTN</name>
<reference evidence="3 4" key="1">
    <citation type="submission" date="2013-02" db="EMBL/GenBank/DDBJ databases">
        <title>Draft Genome Sequence of Streptomyces afghaniensis, Which Produces Compounds of the Julimycin B-Complex.</title>
        <authorList>
            <person name="Gruening B.A."/>
            <person name="Praeg A."/>
            <person name="Erxleben A."/>
            <person name="Guenther S."/>
            <person name="Fiedler H.-P."/>
            <person name="Goodfellow M."/>
            <person name="Mueller M."/>
        </authorList>
    </citation>
    <scope>NUCLEOTIDE SEQUENCE [LARGE SCALE GENOMIC DNA]</scope>
    <source>
        <strain evidence="3 4">772</strain>
    </source>
</reference>